<dbReference type="PROSITE" id="PS50102">
    <property type="entry name" value="RRM"/>
    <property type="match status" value="1"/>
</dbReference>
<dbReference type="AlphaFoldDB" id="E1Z474"/>
<dbReference type="EMBL" id="GL433836">
    <property type="protein sequence ID" value="EFN59301.1"/>
    <property type="molecule type" value="Genomic_DNA"/>
</dbReference>
<evidence type="ECO:0000256" key="2">
    <source>
        <dbReference type="PROSITE-ProRule" id="PRU00176"/>
    </source>
</evidence>
<proteinExistence type="predicted"/>
<dbReference type="InParanoid" id="E1Z474"/>
<dbReference type="RefSeq" id="XP_005851403.1">
    <property type="nucleotide sequence ID" value="XM_005851341.1"/>
</dbReference>
<evidence type="ECO:0000313" key="5">
    <source>
        <dbReference type="EMBL" id="EFN59301.1"/>
    </source>
</evidence>
<feature type="region of interest" description="Disordered" evidence="3">
    <location>
        <begin position="1"/>
        <end position="30"/>
    </location>
</feature>
<organism evidence="6">
    <name type="scientific">Chlorella variabilis</name>
    <name type="common">Green alga</name>
    <dbReference type="NCBI Taxonomy" id="554065"/>
    <lineage>
        <taxon>Eukaryota</taxon>
        <taxon>Viridiplantae</taxon>
        <taxon>Chlorophyta</taxon>
        <taxon>core chlorophytes</taxon>
        <taxon>Trebouxiophyceae</taxon>
        <taxon>Chlorellales</taxon>
        <taxon>Chlorellaceae</taxon>
        <taxon>Chlorella clade</taxon>
        <taxon>Chlorella</taxon>
    </lineage>
</organism>
<sequence length="176" mass="19559">MDVAAGEAAAEAPPEQQHEQEGHPPTSRICVKNLPKYVDDRRLRDQFAAKGEVTDAKVMRTRDGKSRCFGFVGFRTPAEAEAAVRYFNKSFMDTMRLAVEFAYKFGSGEAPRAWSKYTEGTSAHKRLTAPPQTGANDVPLGEGAKGKAKQPDPKLREFLQVMQPRSKQAIWTNDDL</sequence>
<dbReference type="OrthoDB" id="439639at2759"/>
<dbReference type="InterPro" id="IPR035979">
    <property type="entry name" value="RBD_domain_sf"/>
</dbReference>
<dbReference type="SUPFAM" id="SSF54928">
    <property type="entry name" value="RNA-binding domain, RBD"/>
    <property type="match status" value="1"/>
</dbReference>
<dbReference type="STRING" id="554065.E1Z474"/>
<dbReference type="FunFam" id="3.30.70.330:FF:000738">
    <property type="entry name" value="RNA-binding motif protein 19"/>
    <property type="match status" value="1"/>
</dbReference>
<dbReference type="Gene3D" id="3.30.70.330">
    <property type="match status" value="1"/>
</dbReference>
<dbReference type="KEGG" id="cvr:CHLNCDRAFT_19359"/>
<dbReference type="PANTHER" id="PTHR48025">
    <property type="entry name" value="OS02G0815200 PROTEIN"/>
    <property type="match status" value="1"/>
</dbReference>
<feature type="non-terminal residue" evidence="5">
    <location>
        <position position="176"/>
    </location>
</feature>
<evidence type="ECO:0000256" key="3">
    <source>
        <dbReference type="SAM" id="MobiDB-lite"/>
    </source>
</evidence>
<dbReference type="InterPro" id="IPR012677">
    <property type="entry name" value="Nucleotide-bd_a/b_plait_sf"/>
</dbReference>
<name>E1Z474_CHLVA</name>
<evidence type="ECO:0000313" key="6">
    <source>
        <dbReference type="Proteomes" id="UP000008141"/>
    </source>
</evidence>
<keyword evidence="6" id="KW-1185">Reference proteome</keyword>
<dbReference type="SMART" id="SM00360">
    <property type="entry name" value="RRM"/>
    <property type="match status" value="1"/>
</dbReference>
<accession>E1Z474</accession>
<gene>
    <name evidence="5" type="ORF">CHLNCDRAFT_19359</name>
</gene>
<feature type="region of interest" description="Disordered" evidence="3">
    <location>
        <begin position="121"/>
        <end position="152"/>
    </location>
</feature>
<dbReference type="InterPro" id="IPR050502">
    <property type="entry name" value="Euk_RNA-bind_prot"/>
</dbReference>
<feature type="domain" description="RRM" evidence="4">
    <location>
        <begin position="27"/>
        <end position="104"/>
    </location>
</feature>
<dbReference type="PANTHER" id="PTHR48025:SF1">
    <property type="entry name" value="RRM DOMAIN-CONTAINING PROTEIN"/>
    <property type="match status" value="1"/>
</dbReference>
<dbReference type="GO" id="GO:0003729">
    <property type="term" value="F:mRNA binding"/>
    <property type="evidence" value="ECO:0007669"/>
    <property type="project" value="TreeGrafter"/>
</dbReference>
<dbReference type="GeneID" id="17358968"/>
<dbReference type="Proteomes" id="UP000008141">
    <property type="component" value="Unassembled WGS sequence"/>
</dbReference>
<feature type="compositionally biased region" description="Low complexity" evidence="3">
    <location>
        <begin position="1"/>
        <end position="15"/>
    </location>
</feature>
<evidence type="ECO:0000259" key="4">
    <source>
        <dbReference type="PROSITE" id="PS50102"/>
    </source>
</evidence>
<dbReference type="CDD" id="cd12565">
    <property type="entry name" value="RRM1_MRD1"/>
    <property type="match status" value="1"/>
</dbReference>
<keyword evidence="1 2" id="KW-0694">RNA-binding</keyword>
<dbReference type="Pfam" id="PF00076">
    <property type="entry name" value="RRM_1"/>
    <property type="match status" value="1"/>
</dbReference>
<dbReference type="InterPro" id="IPR000504">
    <property type="entry name" value="RRM_dom"/>
</dbReference>
<reference evidence="5 6" key="1">
    <citation type="journal article" date="2010" name="Plant Cell">
        <title>The Chlorella variabilis NC64A genome reveals adaptation to photosymbiosis, coevolution with viruses, and cryptic sex.</title>
        <authorList>
            <person name="Blanc G."/>
            <person name="Duncan G."/>
            <person name="Agarkova I."/>
            <person name="Borodovsky M."/>
            <person name="Gurnon J."/>
            <person name="Kuo A."/>
            <person name="Lindquist E."/>
            <person name="Lucas S."/>
            <person name="Pangilinan J."/>
            <person name="Polle J."/>
            <person name="Salamov A."/>
            <person name="Terry A."/>
            <person name="Yamada T."/>
            <person name="Dunigan D.D."/>
            <person name="Grigoriev I.V."/>
            <person name="Claverie J.M."/>
            <person name="Van Etten J.L."/>
        </authorList>
    </citation>
    <scope>NUCLEOTIDE SEQUENCE [LARGE SCALE GENOMIC DNA]</scope>
    <source>
        <strain evidence="5 6">NC64A</strain>
    </source>
</reference>
<protein>
    <recommendedName>
        <fullName evidence="4">RRM domain-containing protein</fullName>
    </recommendedName>
</protein>
<evidence type="ECO:0000256" key="1">
    <source>
        <dbReference type="ARBA" id="ARBA00022884"/>
    </source>
</evidence>
<dbReference type="eggNOG" id="KOG0110">
    <property type="taxonomic scope" value="Eukaryota"/>
</dbReference>
<dbReference type="OMA" id="AIWTNDD"/>